<dbReference type="InterPro" id="IPR018638">
    <property type="entry name" value="DUF2061_membrane"/>
</dbReference>
<keyword evidence="1" id="KW-0472">Membrane</keyword>
<evidence type="ECO:0000259" key="2">
    <source>
        <dbReference type="Pfam" id="PF09834"/>
    </source>
</evidence>
<feature type="domain" description="DUF2061" evidence="2">
    <location>
        <begin position="164"/>
        <end position="215"/>
    </location>
</feature>
<dbReference type="EMBL" id="HBEA01019072">
    <property type="protein sequence ID" value="CAD8265003.1"/>
    <property type="molecule type" value="Transcribed_RNA"/>
</dbReference>
<name>A0A7R9UHZ6_9STRA</name>
<organism evidence="3">
    <name type="scientific">Pinguiococcus pyrenoidosus</name>
    <dbReference type="NCBI Taxonomy" id="172671"/>
    <lineage>
        <taxon>Eukaryota</taxon>
        <taxon>Sar</taxon>
        <taxon>Stramenopiles</taxon>
        <taxon>Ochrophyta</taxon>
        <taxon>Pinguiophyceae</taxon>
        <taxon>Pinguiochrysidales</taxon>
        <taxon>Pinguiochrysidaceae</taxon>
        <taxon>Pinguiococcus</taxon>
    </lineage>
</organism>
<gene>
    <name evidence="3" type="ORF">PPYR1160_LOCUS14506</name>
</gene>
<reference evidence="3" key="1">
    <citation type="submission" date="2021-01" db="EMBL/GenBank/DDBJ databases">
        <authorList>
            <person name="Corre E."/>
            <person name="Pelletier E."/>
            <person name="Niang G."/>
            <person name="Scheremetjew M."/>
            <person name="Finn R."/>
            <person name="Kale V."/>
            <person name="Holt S."/>
            <person name="Cochrane G."/>
            <person name="Meng A."/>
            <person name="Brown T."/>
            <person name="Cohen L."/>
        </authorList>
    </citation>
    <scope>NUCLEOTIDE SEQUENCE</scope>
    <source>
        <strain evidence="3">CCMP2078</strain>
    </source>
</reference>
<dbReference type="Pfam" id="PF09834">
    <property type="entry name" value="DUF2061"/>
    <property type="match status" value="2"/>
</dbReference>
<keyword evidence="1" id="KW-0812">Transmembrane</keyword>
<sequence length="230" mass="25320">MPKDMGDIVRPKMLVPKWGVIERLTRIPAAVKKSSFNAQDKPTAEQGHMNELNEGQLWQELQPREGTKKEEVAAAAPDIVQKPAVTIYDSTARSAVKAVCWRITAGIVTAVSTLIFTDGNWRIALSMVGSDFASKSVTMFVGERLWNKSQVGRDANGESPMRSVIKAVAWRLFAVLNTLVVGIFFAGSVSVASKIASTDAVVKTTLMVLYERIWNRIRWGRIENTNGDGI</sequence>
<protein>
    <recommendedName>
        <fullName evidence="2">DUF2061 domain-containing protein</fullName>
    </recommendedName>
</protein>
<accession>A0A7R9UHZ6</accession>
<feature type="transmembrane region" description="Helical" evidence="1">
    <location>
        <begin position="168"/>
        <end position="187"/>
    </location>
</feature>
<keyword evidence="1" id="KW-1133">Transmembrane helix</keyword>
<evidence type="ECO:0000313" key="3">
    <source>
        <dbReference type="EMBL" id="CAD8265003.1"/>
    </source>
</evidence>
<dbReference type="AlphaFoldDB" id="A0A7R9UHZ6"/>
<evidence type="ECO:0000256" key="1">
    <source>
        <dbReference type="SAM" id="Phobius"/>
    </source>
</evidence>
<feature type="domain" description="DUF2061" evidence="2">
    <location>
        <begin position="96"/>
        <end position="147"/>
    </location>
</feature>
<proteinExistence type="predicted"/>